<dbReference type="AlphaFoldDB" id="K8WGJ3"/>
<keyword evidence="3" id="KW-1185">Reference proteome</keyword>
<accession>K8WGJ3</accession>
<keyword evidence="1" id="KW-1133">Transmembrane helix</keyword>
<protein>
    <submittedName>
        <fullName evidence="2">Uncharacterized protein</fullName>
    </submittedName>
</protein>
<dbReference type="EMBL" id="AKKL01000046">
    <property type="protein sequence ID" value="EKT55340.1"/>
    <property type="molecule type" value="Genomic_DNA"/>
</dbReference>
<evidence type="ECO:0000313" key="3">
    <source>
        <dbReference type="Proteomes" id="UP000009336"/>
    </source>
</evidence>
<gene>
    <name evidence="2" type="ORF">OOA_16154</name>
</gene>
<evidence type="ECO:0000313" key="2">
    <source>
        <dbReference type="EMBL" id="EKT55340.1"/>
    </source>
</evidence>
<feature type="transmembrane region" description="Helical" evidence="1">
    <location>
        <begin position="6"/>
        <end position="23"/>
    </location>
</feature>
<name>K8WGJ3_9GAMM</name>
<comment type="caution">
    <text evidence="2">The sequence shown here is derived from an EMBL/GenBank/DDBJ whole genome shotgun (WGS) entry which is preliminary data.</text>
</comment>
<keyword evidence="1" id="KW-0812">Transmembrane</keyword>
<sequence length="155" mass="17676">MKLINVFYLSCFLVISAALIFILNKKDDFSNISCSAKLKMKSLNEDTISHIYFNLALSKNNGWIKIKGDIKNGNDSSIINRKVFFSYTQSKNTLNLNTNEIITYKSDNAKNEILENIFSYAYIYKDSNMDLSIYPQGDGGYFISSTEQHGVYCQP</sequence>
<keyword evidence="1" id="KW-0472">Membrane</keyword>
<evidence type="ECO:0000256" key="1">
    <source>
        <dbReference type="SAM" id="Phobius"/>
    </source>
</evidence>
<dbReference type="PATRIC" id="fig|1141662.3.peg.3277"/>
<dbReference type="HOGENOM" id="CLU_1693917_0_0_6"/>
<dbReference type="RefSeq" id="WP_008913213.1">
    <property type="nucleotide sequence ID" value="NZ_KB233225.1"/>
</dbReference>
<proteinExistence type="predicted"/>
<organism evidence="2 3">
    <name type="scientific">Providencia burhodogranariea DSM 19968</name>
    <dbReference type="NCBI Taxonomy" id="1141662"/>
    <lineage>
        <taxon>Bacteria</taxon>
        <taxon>Pseudomonadati</taxon>
        <taxon>Pseudomonadota</taxon>
        <taxon>Gammaproteobacteria</taxon>
        <taxon>Enterobacterales</taxon>
        <taxon>Morganellaceae</taxon>
        <taxon>Providencia</taxon>
    </lineage>
</organism>
<dbReference type="Proteomes" id="UP000009336">
    <property type="component" value="Unassembled WGS sequence"/>
</dbReference>
<reference evidence="2 3" key="1">
    <citation type="journal article" date="2012" name="BMC Genomics">
        <title>Comparative genomics of bacteria in the genus Providencia isolated from wild Drosophila melanogaster.</title>
        <authorList>
            <person name="Galac M.R."/>
            <person name="Lazzaro B.P."/>
        </authorList>
    </citation>
    <scope>NUCLEOTIDE SEQUENCE [LARGE SCALE GENOMIC DNA]</scope>
    <source>
        <strain evidence="2 3">DSM 19968</strain>
    </source>
</reference>
<dbReference type="OrthoDB" id="6589812at2"/>